<dbReference type="Gene3D" id="1.20.1290.10">
    <property type="entry name" value="AhpD-like"/>
    <property type="match status" value="1"/>
</dbReference>
<proteinExistence type="predicted"/>
<evidence type="ECO:0000256" key="1">
    <source>
        <dbReference type="SAM" id="MobiDB-lite"/>
    </source>
</evidence>
<dbReference type="PANTHER" id="PTHR33570:SF9">
    <property type="entry name" value="BLL4600 PROTEIN"/>
    <property type="match status" value="1"/>
</dbReference>
<dbReference type="Pfam" id="PF02627">
    <property type="entry name" value="CMD"/>
    <property type="match status" value="1"/>
</dbReference>
<reference evidence="4 5" key="1">
    <citation type="submission" date="2020-02" db="EMBL/GenBank/DDBJ databases">
        <authorList>
            <person name="Li G."/>
        </authorList>
    </citation>
    <scope>NUCLEOTIDE SEQUENCE [LARGE SCALE GENOMIC DNA]</scope>
    <source>
        <strain evidence="4 5">DSM 102029</strain>
    </source>
</reference>
<organism evidence="4 5">
    <name type="scientific">Ancylobacter pratisalsi</name>
    <dbReference type="NCBI Taxonomy" id="1745854"/>
    <lineage>
        <taxon>Bacteria</taxon>
        <taxon>Pseudomonadati</taxon>
        <taxon>Pseudomonadota</taxon>
        <taxon>Alphaproteobacteria</taxon>
        <taxon>Hyphomicrobiales</taxon>
        <taxon>Xanthobacteraceae</taxon>
        <taxon>Ancylobacter</taxon>
    </lineage>
</organism>
<keyword evidence="2" id="KW-0732">Signal</keyword>
<sequence>MIPMNLIARLAALPLLLGTLTAPSHAQEQAPAAPNPAATAQPSRAQQLMGDIAPKMAELTDEVLFGDIWERPGLSKRDRSLITVSALIAMNRPDQLRSHLALAKKNGVTEPELIEVITQLAFYSGWPNAVTAVGVAREVFKQP</sequence>
<gene>
    <name evidence="4" type="ORF">G3A50_14005</name>
</gene>
<feature type="signal peptide" evidence="2">
    <location>
        <begin position="1"/>
        <end position="26"/>
    </location>
</feature>
<dbReference type="PANTHER" id="PTHR33570">
    <property type="entry name" value="4-CARBOXYMUCONOLACTONE DECARBOXYLASE FAMILY PROTEIN"/>
    <property type="match status" value="1"/>
</dbReference>
<dbReference type="Proteomes" id="UP000464751">
    <property type="component" value="Chromosome"/>
</dbReference>
<name>A0A6P1YMV4_9HYPH</name>
<dbReference type="InterPro" id="IPR003779">
    <property type="entry name" value="CMD-like"/>
</dbReference>
<feature type="compositionally biased region" description="Low complexity" evidence="1">
    <location>
        <begin position="26"/>
        <end position="42"/>
    </location>
</feature>
<accession>A0A6P1YMV4</accession>
<dbReference type="SUPFAM" id="SSF69118">
    <property type="entry name" value="AhpD-like"/>
    <property type="match status" value="1"/>
</dbReference>
<dbReference type="EMBL" id="CP048630">
    <property type="protein sequence ID" value="QIB34698.1"/>
    <property type="molecule type" value="Genomic_DNA"/>
</dbReference>
<dbReference type="KEGG" id="apra:G3A50_14005"/>
<evidence type="ECO:0000313" key="5">
    <source>
        <dbReference type="Proteomes" id="UP000464751"/>
    </source>
</evidence>
<dbReference type="AlphaFoldDB" id="A0A6P1YMV4"/>
<evidence type="ECO:0000256" key="2">
    <source>
        <dbReference type="SAM" id="SignalP"/>
    </source>
</evidence>
<dbReference type="InterPro" id="IPR052512">
    <property type="entry name" value="4CMD/NDH-1_regulator"/>
</dbReference>
<dbReference type="InterPro" id="IPR029032">
    <property type="entry name" value="AhpD-like"/>
</dbReference>
<keyword evidence="5" id="KW-1185">Reference proteome</keyword>
<evidence type="ECO:0000313" key="4">
    <source>
        <dbReference type="EMBL" id="QIB34698.1"/>
    </source>
</evidence>
<evidence type="ECO:0000259" key="3">
    <source>
        <dbReference type="Pfam" id="PF02627"/>
    </source>
</evidence>
<feature type="chain" id="PRO_5026896669" evidence="2">
    <location>
        <begin position="27"/>
        <end position="143"/>
    </location>
</feature>
<dbReference type="GO" id="GO:0051920">
    <property type="term" value="F:peroxiredoxin activity"/>
    <property type="evidence" value="ECO:0007669"/>
    <property type="project" value="InterPro"/>
</dbReference>
<feature type="region of interest" description="Disordered" evidence="1">
    <location>
        <begin position="26"/>
        <end position="45"/>
    </location>
</feature>
<protein>
    <submittedName>
        <fullName evidence="4">Carboxymuconolactone decarboxylase family protein</fullName>
    </submittedName>
</protein>
<feature type="domain" description="Carboxymuconolactone decarboxylase-like" evidence="3">
    <location>
        <begin position="54"/>
        <end position="138"/>
    </location>
</feature>